<keyword evidence="1" id="KW-0732">Signal</keyword>
<dbReference type="AlphaFoldDB" id="A0A5P3MSB8"/>
<keyword evidence="3" id="KW-1185">Reference proteome</keyword>
<dbReference type="RefSeq" id="WP_123794905.1">
    <property type="nucleotide sequence ID" value="NZ_CP031699.1"/>
</dbReference>
<dbReference type="NCBIfam" id="NF046038">
    <property type="entry name" value="NGK_0946_fam"/>
    <property type="match status" value="1"/>
</dbReference>
<dbReference type="KEGG" id="naq:D0T90_08515"/>
<evidence type="ECO:0008006" key="4">
    <source>
        <dbReference type="Google" id="ProtNLM"/>
    </source>
</evidence>
<dbReference type="EMBL" id="CP031699">
    <property type="protein sequence ID" value="QEY24506.1"/>
    <property type="molecule type" value="Genomic_DNA"/>
</dbReference>
<feature type="signal peptide" evidence="1">
    <location>
        <begin position="1"/>
        <end position="15"/>
    </location>
</feature>
<gene>
    <name evidence="2" type="ORF">D0T90_08515</name>
</gene>
<name>A0A5P3MSB8_NEIAN</name>
<reference evidence="2 3" key="1">
    <citation type="submission" date="2018-08" db="EMBL/GenBank/DDBJ databases">
        <title>Neisseria animalis ATCC 49930 complete genome.</title>
        <authorList>
            <person name="Veseli I.A."/>
            <person name="Mascarenhas dos Santos A.C."/>
            <person name="Buttler R."/>
            <person name="Pombert J.-F."/>
        </authorList>
    </citation>
    <scope>NUCLEOTIDE SEQUENCE [LARGE SCALE GENOMIC DNA]</scope>
    <source>
        <strain evidence="2 3">ATCC 49930</strain>
    </source>
</reference>
<evidence type="ECO:0000256" key="1">
    <source>
        <dbReference type="SAM" id="SignalP"/>
    </source>
</evidence>
<feature type="chain" id="PRO_5031354295" description="Lipoprotein" evidence="1">
    <location>
        <begin position="16"/>
        <end position="95"/>
    </location>
</feature>
<evidence type="ECO:0000313" key="3">
    <source>
        <dbReference type="Proteomes" id="UP000325536"/>
    </source>
</evidence>
<evidence type="ECO:0000313" key="2">
    <source>
        <dbReference type="EMBL" id="QEY24506.1"/>
    </source>
</evidence>
<organism evidence="2 3">
    <name type="scientific">Neisseria animalis</name>
    <dbReference type="NCBI Taxonomy" id="492"/>
    <lineage>
        <taxon>Bacteria</taxon>
        <taxon>Pseudomonadati</taxon>
        <taxon>Pseudomonadota</taxon>
        <taxon>Betaproteobacteria</taxon>
        <taxon>Neisseriales</taxon>
        <taxon>Neisseriaceae</taxon>
        <taxon>Neisseria</taxon>
    </lineage>
</organism>
<sequence>MKHFVLILASAAVLAACGTMGGTDSTTINQVRGKNGALLTDAEMRQQNRQRESELTESAAKTAKIRMAADSAREGVSAVREGINVLRELRSVFGR</sequence>
<dbReference type="PROSITE" id="PS51257">
    <property type="entry name" value="PROKAR_LIPOPROTEIN"/>
    <property type="match status" value="1"/>
</dbReference>
<protein>
    <recommendedName>
        <fullName evidence="4">Lipoprotein</fullName>
    </recommendedName>
</protein>
<proteinExistence type="predicted"/>
<accession>A0A5P3MSB8</accession>
<dbReference type="Proteomes" id="UP000325536">
    <property type="component" value="Chromosome"/>
</dbReference>